<dbReference type="PANTHER" id="PTHR37533">
    <property type="entry name" value="FLAGELLAR HOOK-LENGTH CONTROL PROTEIN"/>
    <property type="match status" value="1"/>
</dbReference>
<dbReference type="Gene3D" id="3.30.750.140">
    <property type="match status" value="1"/>
</dbReference>
<keyword evidence="3" id="KW-0969">Cilium</keyword>
<dbReference type="InterPro" id="IPR052563">
    <property type="entry name" value="FliK"/>
</dbReference>
<feature type="region of interest" description="Disordered" evidence="1">
    <location>
        <begin position="389"/>
        <end position="434"/>
    </location>
</feature>
<dbReference type="InterPro" id="IPR021136">
    <property type="entry name" value="Flagellar_hook_control-like_C"/>
</dbReference>
<feature type="compositionally biased region" description="Polar residues" evidence="1">
    <location>
        <begin position="389"/>
        <end position="406"/>
    </location>
</feature>
<sequence>MNLTLLPTDIKLTEKSQPTLNDPLARNNSSEFGQHLDAEIASVRKTAARADKNGLNNEKPPSDNPIEGELAPLLAVADNTVISVGGKTLAGSKPLTEISTPESDIDFAVLKGEDLLSAEALVAVMPIQLAGLINAQSIPAEGAENTDELLRGENTGAETLLGQNVKPGKNAKVDAALITTDRTDHPKDGEQDKSIRSFATQETILSNNAEQSTKTRPTLAPVAGQVKLAINNKAEQNSASQNNGKELNQFQTAIQGIPARVAAAAETSQPESPAIPAVSPLLSAGQQTTGQFQLNGTPAPLLSAHLGSEEWQQQLNQHVLFFNRNGLQQAELRLHPQELGALHIRMNVEDNQAQLHFVSAHQHVRTALEAALPGLRHALAENGIQLAQSSVGGDTQGNWQQEQAGDSPSHSHHSAKAHGRDPAAVTQMPTTHESAIKITPQQLASIRGGVDIFA</sequence>
<dbReference type="CDD" id="cd17470">
    <property type="entry name" value="T3SS_Flik_C"/>
    <property type="match status" value="1"/>
</dbReference>
<dbReference type="Proteomes" id="UP000028511">
    <property type="component" value="Unassembled WGS sequence"/>
</dbReference>
<dbReference type="HOGENOM" id="CLU_039492_1_0_6"/>
<gene>
    <name evidence="3" type="primary">fliK</name>
    <name evidence="3" type="ORF">XBP1_960020</name>
</gene>
<proteinExistence type="predicted"/>
<dbReference type="AlphaFoldDB" id="A0A077NKU1"/>
<dbReference type="Pfam" id="PF02120">
    <property type="entry name" value="Flg_hook"/>
    <property type="match status" value="1"/>
</dbReference>
<comment type="caution">
    <text evidence="3">The sequence shown here is derived from an EMBL/GenBank/DDBJ whole genome shotgun (WGS) entry which is preliminary data.</text>
</comment>
<feature type="domain" description="Flagellar hook-length control protein-like C-terminal" evidence="2">
    <location>
        <begin position="321"/>
        <end position="398"/>
    </location>
</feature>
<name>A0A077NKU1_XENBV</name>
<keyword evidence="3" id="KW-0282">Flagellum</keyword>
<keyword evidence="3" id="KW-0966">Cell projection</keyword>
<reference evidence="3" key="1">
    <citation type="submission" date="2013-07" db="EMBL/GenBank/DDBJ databases">
        <title>Sub-species coevolution in mutualistic symbiosis.</title>
        <authorList>
            <person name="Murfin K."/>
            <person name="Klassen J."/>
            <person name="Lee M."/>
            <person name="Forst S."/>
            <person name="Stock P."/>
            <person name="Goodrich-Blair H."/>
        </authorList>
    </citation>
    <scope>NUCLEOTIDE SEQUENCE [LARGE SCALE GENOMIC DNA]</scope>
    <source>
        <strain evidence="3">Puntauvense</strain>
    </source>
</reference>
<evidence type="ECO:0000259" key="2">
    <source>
        <dbReference type="Pfam" id="PF02120"/>
    </source>
</evidence>
<dbReference type="PANTHER" id="PTHR37533:SF2">
    <property type="entry name" value="FLAGELLAR HOOK-LENGTH CONTROL PROTEIN"/>
    <property type="match status" value="1"/>
</dbReference>
<evidence type="ECO:0000313" key="3">
    <source>
        <dbReference type="EMBL" id="CDG99419.1"/>
    </source>
</evidence>
<dbReference type="RefSeq" id="WP_038214540.1">
    <property type="nucleotide sequence ID" value="NZ_CAWLWN010000088.1"/>
</dbReference>
<dbReference type="EMBL" id="CBSW010000305">
    <property type="protein sequence ID" value="CDG99419.1"/>
    <property type="molecule type" value="Genomic_DNA"/>
</dbReference>
<dbReference type="InterPro" id="IPR038610">
    <property type="entry name" value="FliK-like_C_sf"/>
</dbReference>
<evidence type="ECO:0000256" key="1">
    <source>
        <dbReference type="SAM" id="MobiDB-lite"/>
    </source>
</evidence>
<organism evidence="3">
    <name type="scientific">Xenorhabdus bovienii str. puntauvense</name>
    <dbReference type="NCBI Taxonomy" id="1398201"/>
    <lineage>
        <taxon>Bacteria</taxon>
        <taxon>Pseudomonadati</taxon>
        <taxon>Pseudomonadota</taxon>
        <taxon>Gammaproteobacteria</taxon>
        <taxon>Enterobacterales</taxon>
        <taxon>Morganellaceae</taxon>
        <taxon>Xenorhabdus</taxon>
    </lineage>
</organism>
<accession>A0A077NKU1</accession>
<protein>
    <submittedName>
        <fullName evidence="3">Flagellar hook-length control protein</fullName>
    </submittedName>
</protein>